<keyword evidence="2" id="KW-1185">Reference proteome</keyword>
<evidence type="ECO:0000313" key="2">
    <source>
        <dbReference type="Proteomes" id="UP001054837"/>
    </source>
</evidence>
<dbReference type="AlphaFoldDB" id="A0AAV4TYU5"/>
<accession>A0AAV4TYU5</accession>
<reference evidence="1 2" key="1">
    <citation type="submission" date="2021-06" db="EMBL/GenBank/DDBJ databases">
        <title>Caerostris darwini draft genome.</title>
        <authorList>
            <person name="Kono N."/>
            <person name="Arakawa K."/>
        </authorList>
    </citation>
    <scope>NUCLEOTIDE SEQUENCE [LARGE SCALE GENOMIC DNA]</scope>
</reference>
<name>A0AAV4TYU5_9ARAC</name>
<dbReference type="EMBL" id="BPLQ01010485">
    <property type="protein sequence ID" value="GIY51000.1"/>
    <property type="molecule type" value="Genomic_DNA"/>
</dbReference>
<gene>
    <name evidence="1" type="ORF">CDAR_66071</name>
</gene>
<sequence length="155" mass="17599">MKKNIIQVPILLCLSLFTKSFCIHNWYKGKSKLSPYTDNNSTRILNQGSHGAYVNPKSELNIYIEDLPSMHVKRCPYKYGADAWITAFGIARYSVCVIFLQNAINQTCMRKIPEANVPTEENSFHPNLIPHFSTGPSYFIYFFSYLPSGAFDGGD</sequence>
<protein>
    <submittedName>
        <fullName evidence="1">Uncharacterized protein</fullName>
    </submittedName>
</protein>
<comment type="caution">
    <text evidence="1">The sequence shown here is derived from an EMBL/GenBank/DDBJ whole genome shotgun (WGS) entry which is preliminary data.</text>
</comment>
<evidence type="ECO:0000313" key="1">
    <source>
        <dbReference type="EMBL" id="GIY51000.1"/>
    </source>
</evidence>
<organism evidence="1 2">
    <name type="scientific">Caerostris darwini</name>
    <dbReference type="NCBI Taxonomy" id="1538125"/>
    <lineage>
        <taxon>Eukaryota</taxon>
        <taxon>Metazoa</taxon>
        <taxon>Ecdysozoa</taxon>
        <taxon>Arthropoda</taxon>
        <taxon>Chelicerata</taxon>
        <taxon>Arachnida</taxon>
        <taxon>Araneae</taxon>
        <taxon>Araneomorphae</taxon>
        <taxon>Entelegynae</taxon>
        <taxon>Araneoidea</taxon>
        <taxon>Araneidae</taxon>
        <taxon>Caerostris</taxon>
    </lineage>
</organism>
<dbReference type="Proteomes" id="UP001054837">
    <property type="component" value="Unassembled WGS sequence"/>
</dbReference>
<proteinExistence type="predicted"/>